<reference evidence="2" key="2">
    <citation type="submission" date="2015-06" db="UniProtKB">
        <authorList>
            <consortium name="EnsemblMetazoa"/>
        </authorList>
    </citation>
    <scope>IDENTIFICATION</scope>
</reference>
<dbReference type="PANTHER" id="PTHR10612:SF34">
    <property type="entry name" value="APOLIPOPROTEIN D"/>
    <property type="match status" value="1"/>
</dbReference>
<dbReference type="AlphaFoldDB" id="T1JQ08"/>
<dbReference type="GO" id="GO:0006629">
    <property type="term" value="P:lipid metabolic process"/>
    <property type="evidence" value="ECO:0007669"/>
    <property type="project" value="TreeGrafter"/>
</dbReference>
<evidence type="ECO:0000313" key="3">
    <source>
        <dbReference type="Proteomes" id="UP000015104"/>
    </source>
</evidence>
<evidence type="ECO:0000313" key="2">
    <source>
        <dbReference type="EnsemblMetazoa" id="tetur01g01510.1"/>
    </source>
</evidence>
<organism evidence="2 3">
    <name type="scientific">Tetranychus urticae</name>
    <name type="common">Two-spotted spider mite</name>
    <dbReference type="NCBI Taxonomy" id="32264"/>
    <lineage>
        <taxon>Eukaryota</taxon>
        <taxon>Metazoa</taxon>
        <taxon>Ecdysozoa</taxon>
        <taxon>Arthropoda</taxon>
        <taxon>Chelicerata</taxon>
        <taxon>Arachnida</taxon>
        <taxon>Acari</taxon>
        <taxon>Acariformes</taxon>
        <taxon>Trombidiformes</taxon>
        <taxon>Prostigmata</taxon>
        <taxon>Eleutherengona</taxon>
        <taxon>Raphignathae</taxon>
        <taxon>Tetranychoidea</taxon>
        <taxon>Tetranychidae</taxon>
        <taxon>Tetranychus</taxon>
    </lineage>
</organism>
<reference evidence="3" key="1">
    <citation type="submission" date="2011-08" db="EMBL/GenBank/DDBJ databases">
        <authorList>
            <person name="Rombauts S."/>
        </authorList>
    </citation>
    <scope>NUCLEOTIDE SEQUENCE</scope>
    <source>
        <strain evidence="3">London</strain>
    </source>
</reference>
<keyword evidence="3" id="KW-1185">Reference proteome</keyword>
<dbReference type="Gene3D" id="2.40.128.20">
    <property type="match status" value="1"/>
</dbReference>
<feature type="signal peptide" evidence="1">
    <location>
        <begin position="1"/>
        <end position="22"/>
    </location>
</feature>
<feature type="chain" id="PRO_5004590629" description="Lipocalin/cytosolic fatty-acid binding domain-containing protein" evidence="1">
    <location>
        <begin position="23"/>
        <end position="194"/>
    </location>
</feature>
<protein>
    <recommendedName>
        <fullName evidence="4">Lipocalin/cytosolic fatty-acid binding domain-containing protein</fullName>
    </recommendedName>
</protein>
<dbReference type="SUPFAM" id="SSF50814">
    <property type="entry name" value="Lipocalins"/>
    <property type="match status" value="1"/>
</dbReference>
<evidence type="ECO:0008006" key="4">
    <source>
        <dbReference type="Google" id="ProtNLM"/>
    </source>
</evidence>
<dbReference type="PANTHER" id="PTHR10612">
    <property type="entry name" value="APOLIPOPROTEIN D"/>
    <property type="match status" value="1"/>
</dbReference>
<dbReference type="HOGENOM" id="CLU_1404094_0_0_1"/>
<dbReference type="EnsemblMetazoa" id="tetur01g01510.1">
    <property type="protein sequence ID" value="tetur01g01510.1"/>
    <property type="gene ID" value="tetur01g01510"/>
</dbReference>
<proteinExistence type="predicted"/>
<sequence>MIAMKMYVFVFLLSVLVAVGQSAKIDGPCPIKIKQIETFDSNRYLGKWWDVYAGSNSYGSCGRGSGCQLTYYRLYHEDTHAIPINYYYGPTYSSGCSFVIYQTDYDVDSRLFYDADDNSVYVLDTDYDSYSVEIGCANDDGVTHEERVILRSRNMTMPDEVRDRLVKKLVDYGFAEPNLVAHDYTGCKDFTPTD</sequence>
<dbReference type="EMBL" id="CAEY01000436">
    <property type="status" value="NOT_ANNOTATED_CDS"/>
    <property type="molecule type" value="Genomic_DNA"/>
</dbReference>
<evidence type="ECO:0000256" key="1">
    <source>
        <dbReference type="SAM" id="SignalP"/>
    </source>
</evidence>
<dbReference type="Proteomes" id="UP000015104">
    <property type="component" value="Unassembled WGS sequence"/>
</dbReference>
<dbReference type="GO" id="GO:0000302">
    <property type="term" value="P:response to reactive oxygen species"/>
    <property type="evidence" value="ECO:0007669"/>
    <property type="project" value="TreeGrafter"/>
</dbReference>
<name>T1JQ08_TETUR</name>
<gene>
    <name evidence="2" type="primary">107368179</name>
</gene>
<dbReference type="InterPro" id="IPR012674">
    <property type="entry name" value="Calycin"/>
</dbReference>
<keyword evidence="1" id="KW-0732">Signal</keyword>
<dbReference type="GO" id="GO:0005737">
    <property type="term" value="C:cytoplasm"/>
    <property type="evidence" value="ECO:0007669"/>
    <property type="project" value="TreeGrafter"/>
</dbReference>
<accession>T1JQ08</accession>